<keyword evidence="4" id="KW-1185">Reference proteome</keyword>
<accession>A0AAD8MMP0</accession>
<dbReference type="Pfam" id="PF20167">
    <property type="entry name" value="Transposase_32"/>
    <property type="match status" value="1"/>
</dbReference>
<feature type="compositionally biased region" description="Low complexity" evidence="1">
    <location>
        <begin position="25"/>
        <end position="35"/>
    </location>
</feature>
<gene>
    <name evidence="3" type="ORF">POM88_025151</name>
</gene>
<feature type="region of interest" description="Disordered" evidence="1">
    <location>
        <begin position="1"/>
        <end position="47"/>
    </location>
</feature>
<organism evidence="3 4">
    <name type="scientific">Heracleum sosnowskyi</name>
    <dbReference type="NCBI Taxonomy" id="360622"/>
    <lineage>
        <taxon>Eukaryota</taxon>
        <taxon>Viridiplantae</taxon>
        <taxon>Streptophyta</taxon>
        <taxon>Embryophyta</taxon>
        <taxon>Tracheophyta</taxon>
        <taxon>Spermatophyta</taxon>
        <taxon>Magnoliopsida</taxon>
        <taxon>eudicotyledons</taxon>
        <taxon>Gunneridae</taxon>
        <taxon>Pentapetalae</taxon>
        <taxon>asterids</taxon>
        <taxon>campanulids</taxon>
        <taxon>Apiales</taxon>
        <taxon>Apiaceae</taxon>
        <taxon>Apioideae</taxon>
        <taxon>apioid superclade</taxon>
        <taxon>Tordylieae</taxon>
        <taxon>Tordyliinae</taxon>
        <taxon>Heracleum</taxon>
    </lineage>
</organism>
<proteinExistence type="predicted"/>
<evidence type="ECO:0000313" key="4">
    <source>
        <dbReference type="Proteomes" id="UP001237642"/>
    </source>
</evidence>
<protein>
    <recommendedName>
        <fullName evidence="2">Putative plant transposon protein domain-containing protein</fullName>
    </recommendedName>
</protein>
<name>A0AAD8MMP0_9APIA</name>
<comment type="caution">
    <text evidence="3">The sequence shown here is derived from an EMBL/GenBank/DDBJ whole genome shotgun (WGS) entry which is preliminary data.</text>
</comment>
<evidence type="ECO:0000259" key="2">
    <source>
        <dbReference type="Pfam" id="PF20167"/>
    </source>
</evidence>
<sequence>MASKRQRVVIGGGSEGASGSGAGGRRNPLSSSSSDSGGGNGGPQFLSNEAREAYNDLLGRPVARERGLLPTASDGYMLENIEERGWEQFCETPEPVPMTVVREFYANASVDRNGISQVRGFRVDYRPRAIRRVLGLPTPRRNQEDWSGRTRDAVDLQDIIQRLCVPGTQWTLRRGTTEPTSFLSTALNQYARTWHLFICANLIPTRHSNEVTVERAILLFAICSRELVDVGNLIHQGILRFMQGSTTAAIPYGSVIARLARDGGAMWSEAEVVQQPQSALDHQSIMRLNVWDGGEPDWWGLGYVVEGQQQQQ</sequence>
<feature type="domain" description="Putative plant transposon protein" evidence="2">
    <location>
        <begin position="82"/>
        <end position="262"/>
    </location>
</feature>
<reference evidence="3" key="2">
    <citation type="submission" date="2023-05" db="EMBL/GenBank/DDBJ databases">
        <authorList>
            <person name="Schelkunov M.I."/>
        </authorList>
    </citation>
    <scope>NUCLEOTIDE SEQUENCE</scope>
    <source>
        <strain evidence="3">Hsosn_3</strain>
        <tissue evidence="3">Leaf</tissue>
    </source>
</reference>
<dbReference type="Proteomes" id="UP001237642">
    <property type="component" value="Unassembled WGS sequence"/>
</dbReference>
<evidence type="ECO:0000256" key="1">
    <source>
        <dbReference type="SAM" id="MobiDB-lite"/>
    </source>
</evidence>
<dbReference type="AlphaFoldDB" id="A0AAD8MMP0"/>
<reference evidence="3" key="1">
    <citation type="submission" date="2023-02" db="EMBL/GenBank/DDBJ databases">
        <title>Genome of toxic invasive species Heracleum sosnowskyi carries increased number of genes despite the absence of recent whole-genome duplications.</title>
        <authorList>
            <person name="Schelkunov M."/>
            <person name="Shtratnikova V."/>
            <person name="Makarenko M."/>
            <person name="Klepikova A."/>
            <person name="Omelchenko D."/>
            <person name="Novikova G."/>
            <person name="Obukhova E."/>
            <person name="Bogdanov V."/>
            <person name="Penin A."/>
            <person name="Logacheva M."/>
        </authorList>
    </citation>
    <scope>NUCLEOTIDE SEQUENCE</scope>
    <source>
        <strain evidence="3">Hsosn_3</strain>
        <tissue evidence="3">Leaf</tissue>
    </source>
</reference>
<dbReference type="EMBL" id="JAUIZM010000006">
    <property type="protein sequence ID" value="KAK1378407.1"/>
    <property type="molecule type" value="Genomic_DNA"/>
</dbReference>
<evidence type="ECO:0000313" key="3">
    <source>
        <dbReference type="EMBL" id="KAK1378407.1"/>
    </source>
</evidence>
<feature type="compositionally biased region" description="Gly residues" evidence="1">
    <location>
        <begin position="10"/>
        <end position="24"/>
    </location>
</feature>
<dbReference type="InterPro" id="IPR046796">
    <property type="entry name" value="Transposase_32_dom"/>
</dbReference>